<feature type="transmembrane region" description="Helical" evidence="2">
    <location>
        <begin position="313"/>
        <end position="339"/>
    </location>
</feature>
<gene>
    <name evidence="3" type="ORF">GGH94_002874</name>
</gene>
<keyword evidence="2" id="KW-0812">Transmembrane</keyword>
<dbReference type="PANTHER" id="PTHR35519">
    <property type="entry name" value="MEMBRANE PROTEINS"/>
    <property type="match status" value="1"/>
</dbReference>
<evidence type="ECO:0000256" key="1">
    <source>
        <dbReference type="SAM" id="MobiDB-lite"/>
    </source>
</evidence>
<feature type="transmembrane region" description="Helical" evidence="2">
    <location>
        <begin position="65"/>
        <end position="87"/>
    </location>
</feature>
<reference evidence="3" key="1">
    <citation type="submission" date="2022-07" db="EMBL/GenBank/DDBJ databases">
        <title>Phylogenomic reconstructions and comparative analyses of Kickxellomycotina fungi.</title>
        <authorList>
            <person name="Reynolds N.K."/>
            <person name="Stajich J.E."/>
            <person name="Barry K."/>
            <person name="Grigoriev I.V."/>
            <person name="Crous P."/>
            <person name="Smith M.E."/>
        </authorList>
    </citation>
    <scope>NUCLEOTIDE SEQUENCE</scope>
    <source>
        <strain evidence="3">RSA 476</strain>
    </source>
</reference>
<sequence>MSTPVSRVQSSYGRQSAPRQFRRAMLYEEAEDFKRLQRVVFDYDNYVVPLFPRLYKISPKSTKVAQLQCIPIIGNLFIFWLTSRFIYQSMKFDCLSTSTTLYMMAYSGAMFAVGFIPFIGVWATYKLKPLYTCWALFSKDINNKGLYHGESIPGARAEFPVRDTMASNMSSIRPNNRNTDLIEMPVLTPSRPPAARSIDDNQSRFAAPPEKGRYAPADLPPPPPSYGNKPQEGERHGYSSFCPVPTNNQRSYAARDSEYYDDGMSTRKHSFDSLRASTMPEEADFLKNDYMDRHQSLALDDLRTATAQLDTSYIGLLLLTASEYWLLLPLLNPVVIFWNTRHYKRLCRATSLPKPARRQMISNLILTSMLGFIPIVNIVFTRYFKCNKRNLAIVESTLQANEDKTIYRKETDPDAITLPAHMEKLFNKCPVFKREQMAPANSNRMSVASAHSAHSAHSTYSVDSVGSASYSVYSSPRVSMSELLRYAEDDAAISVHSSSTDDAASTVIDLSDCHEAAKLAPMSAATTANGDFLEKGCLETNMHEGQPLADTQGWLYAPVAYMSSWIWGTAY</sequence>
<dbReference type="EMBL" id="JANBUY010000086">
    <property type="protein sequence ID" value="KAJ2864485.1"/>
    <property type="molecule type" value="Genomic_DNA"/>
</dbReference>
<comment type="caution">
    <text evidence="3">The sequence shown here is derived from an EMBL/GenBank/DDBJ whole genome shotgun (WGS) entry which is preliminary data.</text>
</comment>
<feature type="transmembrane region" description="Helical" evidence="2">
    <location>
        <begin position="360"/>
        <end position="380"/>
    </location>
</feature>
<dbReference type="InterPro" id="IPR025187">
    <property type="entry name" value="DUF4112"/>
</dbReference>
<dbReference type="Pfam" id="PF13430">
    <property type="entry name" value="DUF4112"/>
    <property type="match status" value="2"/>
</dbReference>
<evidence type="ECO:0000256" key="2">
    <source>
        <dbReference type="SAM" id="Phobius"/>
    </source>
</evidence>
<organism evidence="3 4">
    <name type="scientific">Coemansia aciculifera</name>
    <dbReference type="NCBI Taxonomy" id="417176"/>
    <lineage>
        <taxon>Eukaryota</taxon>
        <taxon>Fungi</taxon>
        <taxon>Fungi incertae sedis</taxon>
        <taxon>Zoopagomycota</taxon>
        <taxon>Kickxellomycotina</taxon>
        <taxon>Kickxellomycetes</taxon>
        <taxon>Kickxellales</taxon>
        <taxon>Kickxellaceae</taxon>
        <taxon>Coemansia</taxon>
    </lineage>
</organism>
<evidence type="ECO:0000313" key="3">
    <source>
        <dbReference type="EMBL" id="KAJ2864485.1"/>
    </source>
</evidence>
<name>A0A9W8M3L4_9FUNG</name>
<evidence type="ECO:0000313" key="4">
    <source>
        <dbReference type="Proteomes" id="UP001140074"/>
    </source>
</evidence>
<accession>A0A9W8M3L4</accession>
<protein>
    <submittedName>
        <fullName evidence="3">Uncharacterized protein</fullName>
    </submittedName>
</protein>
<keyword evidence="4" id="KW-1185">Reference proteome</keyword>
<feature type="region of interest" description="Disordered" evidence="1">
    <location>
        <begin position="188"/>
        <end position="247"/>
    </location>
</feature>
<keyword evidence="2" id="KW-0472">Membrane</keyword>
<proteinExistence type="predicted"/>
<keyword evidence="2" id="KW-1133">Transmembrane helix</keyword>
<dbReference type="AlphaFoldDB" id="A0A9W8M3L4"/>
<dbReference type="Proteomes" id="UP001140074">
    <property type="component" value="Unassembled WGS sequence"/>
</dbReference>
<dbReference type="PANTHER" id="PTHR35519:SF1">
    <property type="entry name" value="YALI0C06193P"/>
    <property type="match status" value="1"/>
</dbReference>
<feature type="transmembrane region" description="Helical" evidence="2">
    <location>
        <begin position="99"/>
        <end position="123"/>
    </location>
</feature>